<feature type="transmembrane region" description="Helical" evidence="1">
    <location>
        <begin position="262"/>
        <end position="283"/>
    </location>
</feature>
<proteinExistence type="predicted"/>
<dbReference type="RefSeq" id="WP_035339524.1">
    <property type="nucleotide sequence ID" value="NZ_LT615367.1"/>
</dbReference>
<sequence length="293" mass="33622">MQKLYCYIGLLFLSIALWIWHSTDNLIITFSDSHIWGLLGISLLYLCSHLFRMMRLFLLTLDERDKAFPMLSAHVLTAFPSIFLPFKIGEIIRLYAFYLVYDRRQKAFAVWIAERFGDIAVITIFILGLYFLNVPVPKEMRNVCLFFVSASSLGLMALFAISRVSIYLNRHLVLNSHTQRGLLILKISYRLRQFELDVYKSLEGRRSGFLLLSVLIWTVEVLALSLFTNIYVIGQPDWATLFSSGLLASLQGNASIAPNFGLYQSIAIIFLTYIFIGLVPLIARMKTLKVKHD</sequence>
<gene>
    <name evidence="2" type="ORF">DAQ1742_00477</name>
</gene>
<feature type="transmembrane region" description="Helical" evidence="1">
    <location>
        <begin position="33"/>
        <end position="51"/>
    </location>
</feature>
<dbReference type="KEGG" id="daq:DAQ1742_00477"/>
<reference evidence="2 3" key="1">
    <citation type="submission" date="2016-09" db="EMBL/GenBank/DDBJ databases">
        <authorList>
            <person name="Reverchon S."/>
            <person name="Nasser W."/>
            <person name="Leonard S."/>
            <person name="Brochier C."/>
            <person name="Duprey A."/>
        </authorList>
    </citation>
    <scope>NUCLEOTIDE SEQUENCE [LARGE SCALE GENOMIC DNA]</scope>
    <source>
        <strain evidence="2 3">174/2</strain>
    </source>
</reference>
<keyword evidence="1" id="KW-0812">Transmembrane</keyword>
<organism evidence="2 3">
    <name type="scientific">Dickeya aquatica</name>
    <dbReference type="NCBI Taxonomy" id="1401087"/>
    <lineage>
        <taxon>Bacteria</taxon>
        <taxon>Pseudomonadati</taxon>
        <taxon>Pseudomonadota</taxon>
        <taxon>Gammaproteobacteria</taxon>
        <taxon>Enterobacterales</taxon>
        <taxon>Pectobacteriaceae</taxon>
        <taxon>Dickeya</taxon>
    </lineage>
</organism>
<keyword evidence="1" id="KW-1133">Transmembrane helix</keyword>
<keyword evidence="1" id="KW-0472">Membrane</keyword>
<feature type="transmembrane region" description="Helical" evidence="1">
    <location>
        <begin position="144"/>
        <end position="166"/>
    </location>
</feature>
<evidence type="ECO:0000313" key="3">
    <source>
        <dbReference type="Proteomes" id="UP000294820"/>
    </source>
</evidence>
<name>A0A375A664_9GAMM</name>
<evidence type="ECO:0008006" key="4">
    <source>
        <dbReference type="Google" id="ProtNLM"/>
    </source>
</evidence>
<feature type="transmembrane region" description="Helical" evidence="1">
    <location>
        <begin position="108"/>
        <end position="132"/>
    </location>
</feature>
<dbReference type="EMBL" id="LT615367">
    <property type="protein sequence ID" value="SLM61578.1"/>
    <property type="molecule type" value="Genomic_DNA"/>
</dbReference>
<feature type="transmembrane region" description="Helical" evidence="1">
    <location>
        <begin position="209"/>
        <end position="233"/>
    </location>
</feature>
<evidence type="ECO:0000313" key="2">
    <source>
        <dbReference type="EMBL" id="SLM61578.1"/>
    </source>
</evidence>
<evidence type="ECO:0000256" key="1">
    <source>
        <dbReference type="SAM" id="Phobius"/>
    </source>
</evidence>
<feature type="transmembrane region" description="Helical" evidence="1">
    <location>
        <begin position="71"/>
        <end position="88"/>
    </location>
</feature>
<feature type="transmembrane region" description="Helical" evidence="1">
    <location>
        <begin position="5"/>
        <end position="21"/>
    </location>
</feature>
<keyword evidence="3" id="KW-1185">Reference proteome</keyword>
<protein>
    <recommendedName>
        <fullName evidence="4">Flippase-like domain-containing protein</fullName>
    </recommendedName>
</protein>
<accession>A0A375A664</accession>
<dbReference type="AlphaFoldDB" id="A0A375A664"/>
<dbReference type="Proteomes" id="UP000294820">
    <property type="component" value="Chromosome 1"/>
</dbReference>